<evidence type="ECO:0008006" key="5">
    <source>
        <dbReference type="Google" id="ProtNLM"/>
    </source>
</evidence>
<feature type="coiled-coil region" evidence="1">
    <location>
        <begin position="642"/>
        <end position="669"/>
    </location>
</feature>
<name>A0A6A6NYK0_9PEZI</name>
<feature type="compositionally biased region" description="Pro residues" evidence="2">
    <location>
        <begin position="361"/>
        <end position="370"/>
    </location>
</feature>
<feature type="region of interest" description="Disordered" evidence="2">
    <location>
        <begin position="1"/>
        <end position="20"/>
    </location>
</feature>
<evidence type="ECO:0000313" key="3">
    <source>
        <dbReference type="EMBL" id="KAF2456542.1"/>
    </source>
</evidence>
<protein>
    <recommendedName>
        <fullName evidence="5">Neurochondrin-domain-containing protein</fullName>
    </recommendedName>
</protein>
<dbReference type="EMBL" id="MU001683">
    <property type="protein sequence ID" value="KAF2456542.1"/>
    <property type="molecule type" value="Genomic_DNA"/>
</dbReference>
<dbReference type="InterPro" id="IPR008709">
    <property type="entry name" value="Neurochondrin"/>
</dbReference>
<keyword evidence="1" id="KW-0175">Coiled coil</keyword>
<sequence>MSTSTPSPTPSSGGPIDPSAASRLLTQATHLLATKNDTARLTGLYMIAQTMNRCAALRADAATAQQLWHAIPGKFLRRMFNAAAAAQEPSAGGGGDGGAGAGPRLAPAEVAVAVVATLGAVMGPPAAADDGAKLLSMVPGLVASLRKTGGEERALALQSLRGIVELYEGGAEAVLEAPNVGVLVEEFGAEGEIGRVLEGAFRKVARGRGRKREEWEGVERVVEMVVEQYEGDREKRCAALAAVTPVFESDEFQPTPRLTQNLTTTLHHALSRPPPRHELNTLLTLAHRLIDRGHITSADFIFPAPPASSPSPTATSIPFSLLLATLLLIDIRTIIPALAELRQHARSPPPPGVRNPLALPWLPPPPPPPRAATDAAPEPDAGARLADTCALLLVELELLAAFVSALASVADGERLDVPVERLPRLLGEVNEAVGLCVEGLREAWDEVGLETGGMKGFVEVGVRGAMMMVVAVWVGENSAGDLDDGGGPADGVVRAAVGLVDVACETYGVGGDTAESIRFTRASTLLLDHLMRVPEAVSAFVEHDGWAKISRALVEALNSGSMDLDHDPPDFLIHILTQAISSPTVPQTRTSWLPLVRTIAQISAPEPPGPSHGDADNAAVLRRSNWYSVLVMCWVLATTMVRKAANRARKELRAECEGIRGRAERMLRERADGMGEGDVERLQEVVEGLEGVVEEGL</sequence>
<evidence type="ECO:0000313" key="4">
    <source>
        <dbReference type="Proteomes" id="UP000799766"/>
    </source>
</evidence>
<evidence type="ECO:0000256" key="1">
    <source>
        <dbReference type="SAM" id="Coils"/>
    </source>
</evidence>
<keyword evidence="4" id="KW-1185">Reference proteome</keyword>
<feature type="compositionally biased region" description="Low complexity" evidence="2">
    <location>
        <begin position="1"/>
        <end position="12"/>
    </location>
</feature>
<organism evidence="3 4">
    <name type="scientific">Lineolata rhizophorae</name>
    <dbReference type="NCBI Taxonomy" id="578093"/>
    <lineage>
        <taxon>Eukaryota</taxon>
        <taxon>Fungi</taxon>
        <taxon>Dikarya</taxon>
        <taxon>Ascomycota</taxon>
        <taxon>Pezizomycotina</taxon>
        <taxon>Dothideomycetes</taxon>
        <taxon>Dothideomycetes incertae sedis</taxon>
        <taxon>Lineolatales</taxon>
        <taxon>Lineolataceae</taxon>
        <taxon>Lineolata</taxon>
    </lineage>
</organism>
<dbReference type="PANTHER" id="PTHR13109:SF7">
    <property type="entry name" value="NEUROCHONDRIN"/>
    <property type="match status" value="1"/>
</dbReference>
<reference evidence="3" key="1">
    <citation type="journal article" date="2020" name="Stud. Mycol.">
        <title>101 Dothideomycetes genomes: a test case for predicting lifestyles and emergence of pathogens.</title>
        <authorList>
            <person name="Haridas S."/>
            <person name="Albert R."/>
            <person name="Binder M."/>
            <person name="Bloem J."/>
            <person name="Labutti K."/>
            <person name="Salamov A."/>
            <person name="Andreopoulos B."/>
            <person name="Baker S."/>
            <person name="Barry K."/>
            <person name="Bills G."/>
            <person name="Bluhm B."/>
            <person name="Cannon C."/>
            <person name="Castanera R."/>
            <person name="Culley D."/>
            <person name="Daum C."/>
            <person name="Ezra D."/>
            <person name="Gonzalez J."/>
            <person name="Henrissat B."/>
            <person name="Kuo A."/>
            <person name="Liang C."/>
            <person name="Lipzen A."/>
            <person name="Lutzoni F."/>
            <person name="Magnuson J."/>
            <person name="Mondo S."/>
            <person name="Nolan M."/>
            <person name="Ohm R."/>
            <person name="Pangilinan J."/>
            <person name="Park H.-J."/>
            <person name="Ramirez L."/>
            <person name="Alfaro M."/>
            <person name="Sun H."/>
            <person name="Tritt A."/>
            <person name="Yoshinaga Y."/>
            <person name="Zwiers L.-H."/>
            <person name="Turgeon B."/>
            <person name="Goodwin S."/>
            <person name="Spatafora J."/>
            <person name="Crous P."/>
            <person name="Grigoriev I."/>
        </authorList>
    </citation>
    <scope>NUCLEOTIDE SEQUENCE</scope>
    <source>
        <strain evidence="3">ATCC 16933</strain>
    </source>
</reference>
<proteinExistence type="predicted"/>
<evidence type="ECO:0000256" key="2">
    <source>
        <dbReference type="SAM" id="MobiDB-lite"/>
    </source>
</evidence>
<dbReference type="AlphaFoldDB" id="A0A6A6NYK0"/>
<dbReference type="Pfam" id="PF05536">
    <property type="entry name" value="Neurochondrin"/>
    <property type="match status" value="1"/>
</dbReference>
<accession>A0A6A6NYK0</accession>
<dbReference type="Proteomes" id="UP000799766">
    <property type="component" value="Unassembled WGS sequence"/>
</dbReference>
<feature type="region of interest" description="Disordered" evidence="2">
    <location>
        <begin position="345"/>
        <end position="380"/>
    </location>
</feature>
<feature type="compositionally biased region" description="Low complexity" evidence="2">
    <location>
        <begin position="371"/>
        <end position="380"/>
    </location>
</feature>
<gene>
    <name evidence="3" type="ORF">BDY21DRAFT_380078</name>
</gene>
<dbReference type="PANTHER" id="PTHR13109">
    <property type="entry name" value="NEUROCHONDRIN"/>
    <property type="match status" value="1"/>
</dbReference>